<keyword evidence="15 17" id="KW-0539">Nucleus</keyword>
<keyword evidence="8 16" id="KW-0863">Zinc-finger</keyword>
<feature type="region of interest" description="Disordered" evidence="18">
    <location>
        <begin position="139"/>
        <end position="165"/>
    </location>
</feature>
<reference evidence="20" key="2">
    <citation type="submission" date="2025-08" db="UniProtKB">
        <authorList>
            <consortium name="Ensembl"/>
        </authorList>
    </citation>
    <scope>IDENTIFICATION</scope>
</reference>
<evidence type="ECO:0000256" key="17">
    <source>
        <dbReference type="RuleBase" id="RU363046"/>
    </source>
</evidence>
<dbReference type="GO" id="GO:0005737">
    <property type="term" value="C:cytoplasm"/>
    <property type="evidence" value="ECO:0007669"/>
    <property type="project" value="UniProtKB-SubCell"/>
</dbReference>
<evidence type="ECO:0000313" key="20">
    <source>
        <dbReference type="Ensembl" id="ENSMMDP00005033376.1"/>
    </source>
</evidence>
<evidence type="ECO:0000256" key="7">
    <source>
        <dbReference type="ARBA" id="ARBA00022737"/>
    </source>
</evidence>
<dbReference type="PANTHER" id="PTHR23235:SF42">
    <property type="entry name" value="EARLY GROWTH RESPONSE PROTEIN 1"/>
    <property type="match status" value="1"/>
</dbReference>
<keyword evidence="21" id="KW-1185">Reference proteome</keyword>
<feature type="compositionally biased region" description="Low complexity" evidence="18">
    <location>
        <begin position="478"/>
        <end position="507"/>
    </location>
</feature>
<evidence type="ECO:0000256" key="10">
    <source>
        <dbReference type="ARBA" id="ARBA00023015"/>
    </source>
</evidence>
<feature type="domain" description="C2H2-type" evidence="19">
    <location>
        <begin position="311"/>
        <end position="340"/>
    </location>
</feature>
<dbReference type="FunFam" id="3.30.160.60:FF:000097">
    <property type="entry name" value="Zinc finger protein"/>
    <property type="match status" value="1"/>
</dbReference>
<dbReference type="FunFam" id="3.30.160.60:FF:000324">
    <property type="entry name" value="Early growth response protein 4"/>
    <property type="match status" value="1"/>
</dbReference>
<dbReference type="Pfam" id="PF00096">
    <property type="entry name" value="zf-C2H2"/>
    <property type="match status" value="3"/>
</dbReference>
<dbReference type="InParanoid" id="A0A667ZKK6"/>
<evidence type="ECO:0000256" key="14">
    <source>
        <dbReference type="ARBA" id="ARBA00023163"/>
    </source>
</evidence>
<evidence type="ECO:0000256" key="13">
    <source>
        <dbReference type="ARBA" id="ARBA00023159"/>
    </source>
</evidence>
<comment type="similarity">
    <text evidence="4 17">Belongs to the EGR C2H2-type zinc-finger protein family.</text>
</comment>
<dbReference type="SMART" id="SM00355">
    <property type="entry name" value="ZnF_C2H2"/>
    <property type="match status" value="3"/>
</dbReference>
<evidence type="ECO:0000256" key="8">
    <source>
        <dbReference type="ARBA" id="ARBA00022771"/>
    </source>
</evidence>
<dbReference type="GO" id="GO:0000981">
    <property type="term" value="F:DNA-binding transcription factor activity, RNA polymerase II-specific"/>
    <property type="evidence" value="ECO:0007669"/>
    <property type="project" value="TreeGrafter"/>
</dbReference>
<gene>
    <name evidence="20" type="primary">LOC115371840</name>
</gene>
<feature type="region of interest" description="Disordered" evidence="18">
    <location>
        <begin position="476"/>
        <end position="522"/>
    </location>
</feature>
<evidence type="ECO:0000259" key="19">
    <source>
        <dbReference type="PROSITE" id="PS50157"/>
    </source>
</evidence>
<feature type="domain" description="C2H2-type" evidence="19">
    <location>
        <begin position="369"/>
        <end position="396"/>
    </location>
</feature>
<evidence type="ECO:0000256" key="3">
    <source>
        <dbReference type="ARBA" id="ARBA00004496"/>
    </source>
</evidence>
<evidence type="ECO:0000256" key="11">
    <source>
        <dbReference type="ARBA" id="ARBA00023108"/>
    </source>
</evidence>
<dbReference type="Proteomes" id="UP000472263">
    <property type="component" value="Chromosome 14"/>
</dbReference>
<feature type="region of interest" description="Disordered" evidence="18">
    <location>
        <begin position="263"/>
        <end position="308"/>
    </location>
</feature>
<evidence type="ECO:0000256" key="18">
    <source>
        <dbReference type="SAM" id="MobiDB-lite"/>
    </source>
</evidence>
<evidence type="ECO:0000256" key="12">
    <source>
        <dbReference type="ARBA" id="ARBA00023125"/>
    </source>
</evidence>
<dbReference type="GO" id="GO:0048511">
    <property type="term" value="P:rhythmic process"/>
    <property type="evidence" value="ECO:0007669"/>
    <property type="project" value="UniProtKB-KW"/>
</dbReference>
<dbReference type="SUPFAM" id="SSF57667">
    <property type="entry name" value="beta-beta-alpha zinc fingers"/>
    <property type="match status" value="2"/>
</dbReference>
<proteinExistence type="inferred from homology"/>
<evidence type="ECO:0000256" key="1">
    <source>
        <dbReference type="ARBA" id="ARBA00003767"/>
    </source>
</evidence>
<keyword evidence="6 17" id="KW-0479">Metal-binding</keyword>
<feature type="compositionally biased region" description="Low complexity" evidence="18">
    <location>
        <begin position="271"/>
        <end position="286"/>
    </location>
</feature>
<dbReference type="Pfam" id="PF11928">
    <property type="entry name" value="DUF3446"/>
    <property type="match status" value="1"/>
</dbReference>
<feature type="domain" description="C2H2-type" evidence="19">
    <location>
        <begin position="341"/>
        <end position="368"/>
    </location>
</feature>
<evidence type="ECO:0000256" key="2">
    <source>
        <dbReference type="ARBA" id="ARBA00004123"/>
    </source>
</evidence>
<protein>
    <recommendedName>
        <fullName evidence="19">C2H2-type domain-containing protein</fullName>
    </recommendedName>
</protein>
<evidence type="ECO:0000256" key="15">
    <source>
        <dbReference type="ARBA" id="ARBA00023242"/>
    </source>
</evidence>
<dbReference type="Ensembl" id="ENSMMDT00005034117.1">
    <property type="protein sequence ID" value="ENSMMDP00005033376.1"/>
    <property type="gene ID" value="ENSMMDG00005015712.1"/>
</dbReference>
<dbReference type="PROSITE" id="PS50157">
    <property type="entry name" value="ZINC_FINGER_C2H2_2"/>
    <property type="match status" value="3"/>
</dbReference>
<evidence type="ECO:0000313" key="21">
    <source>
        <dbReference type="Proteomes" id="UP000472263"/>
    </source>
</evidence>
<evidence type="ECO:0000256" key="16">
    <source>
        <dbReference type="PROSITE-ProRule" id="PRU00042"/>
    </source>
</evidence>
<dbReference type="GO" id="GO:0048880">
    <property type="term" value="P:sensory system development"/>
    <property type="evidence" value="ECO:0007669"/>
    <property type="project" value="UniProtKB-ARBA"/>
</dbReference>
<keyword evidence="13" id="KW-0010">Activator</keyword>
<dbReference type="PROSITE" id="PS00028">
    <property type="entry name" value="ZINC_FINGER_C2H2_1"/>
    <property type="match status" value="3"/>
</dbReference>
<accession>A0A667ZKK6</accession>
<dbReference type="GO" id="GO:0048568">
    <property type="term" value="P:embryonic organ development"/>
    <property type="evidence" value="ECO:0007669"/>
    <property type="project" value="UniProtKB-ARBA"/>
</dbReference>
<feature type="compositionally biased region" description="Low complexity" evidence="18">
    <location>
        <begin position="407"/>
        <end position="441"/>
    </location>
</feature>
<dbReference type="FunFam" id="3.30.160.60:FF:000419">
    <property type="entry name" value="Early growth response protein 4"/>
    <property type="match status" value="1"/>
</dbReference>
<organism evidence="20 21">
    <name type="scientific">Myripristis murdjan</name>
    <name type="common">pinecone soldierfish</name>
    <dbReference type="NCBI Taxonomy" id="586833"/>
    <lineage>
        <taxon>Eukaryota</taxon>
        <taxon>Metazoa</taxon>
        <taxon>Chordata</taxon>
        <taxon>Craniata</taxon>
        <taxon>Vertebrata</taxon>
        <taxon>Euteleostomi</taxon>
        <taxon>Actinopterygii</taxon>
        <taxon>Neopterygii</taxon>
        <taxon>Teleostei</taxon>
        <taxon>Neoteleostei</taxon>
        <taxon>Acanthomorphata</taxon>
        <taxon>Holocentriformes</taxon>
        <taxon>Holocentridae</taxon>
        <taxon>Myripristis</taxon>
    </lineage>
</organism>
<keyword evidence="12 17" id="KW-0238">DNA-binding</keyword>
<dbReference type="InterPro" id="IPR021849">
    <property type="entry name" value="EGR_N"/>
</dbReference>
<keyword evidence="9 17" id="KW-0862">Zinc</keyword>
<dbReference type="PANTHER" id="PTHR23235">
    <property type="entry name" value="KRUEPPEL-LIKE TRANSCRIPTION FACTOR"/>
    <property type="match status" value="1"/>
</dbReference>
<dbReference type="InterPro" id="IPR013087">
    <property type="entry name" value="Znf_C2H2_type"/>
</dbReference>
<dbReference type="GeneTree" id="ENSGT00940000165075"/>
<keyword evidence="11" id="KW-0090">Biological rhythms</keyword>
<dbReference type="GO" id="GO:0005634">
    <property type="term" value="C:nucleus"/>
    <property type="evidence" value="ECO:0007669"/>
    <property type="project" value="UniProtKB-SubCell"/>
</dbReference>
<evidence type="ECO:0000256" key="5">
    <source>
        <dbReference type="ARBA" id="ARBA00022490"/>
    </source>
</evidence>
<dbReference type="GO" id="GO:0008270">
    <property type="term" value="F:zinc ion binding"/>
    <property type="evidence" value="ECO:0007669"/>
    <property type="project" value="UniProtKB-KW"/>
</dbReference>
<evidence type="ECO:0000256" key="9">
    <source>
        <dbReference type="ARBA" id="ARBA00022833"/>
    </source>
</evidence>
<keyword evidence="7" id="KW-0677">Repeat</keyword>
<sequence>MAATKAELLLSALQISDPLAGFPPPLSPLDGYPKLEELQMLLQSAAAGGSLLAASAAEGAGLLSGDPADFGVGYGDTKGLPDLQNLSSLPSRLPPLTYSGRFTLEPTTASSSSSLLTEPFLSLVTGLVSMATSPSAACSLSSTSSGSSSSPSSSQPTLSSVQISDSSGDVSSVYSASPTYTSSANSDLLFHPPDSQPASQAFPAPPGQPHPSVMVPMLPDYLLSQQQLQESELSLLAQDQKPLLGQQQQPPLTPLSTIKAFSSQIQPQPHSLLAQGSAAGSAYQSQPAKPGRARKYPVGRQCKTPPHERPYACPAEGCDRRFSRSDELTRHVRVHTGQKPFQCRICMRSFSRSDHLTTHIRTHTGEKPFACTECGRKFARSDERKRHAKIHLRQRDRKTDKNPSPPTSSSSSSAPVSIADPSPVPVYSSPPTSSPCSSSYSSPGHSSFTASPATSLFTSSSSSFSSLNVQVASPCFTSPSSSSHVYTSSSSPQLYSSCSSPMGSPQSDVPAQLPSPHSSDIC</sequence>
<name>A0A667ZKK6_9TELE</name>
<feature type="compositionally biased region" description="Basic residues" evidence="18">
    <location>
        <begin position="386"/>
        <end position="396"/>
    </location>
</feature>
<keyword evidence="10 17" id="KW-0805">Transcription regulation</keyword>
<keyword evidence="14 17" id="KW-0804">Transcription</keyword>
<dbReference type="InterPro" id="IPR036236">
    <property type="entry name" value="Znf_C2H2_sf"/>
</dbReference>
<dbReference type="Gene3D" id="3.30.160.60">
    <property type="entry name" value="Classic Zinc Finger"/>
    <property type="match status" value="3"/>
</dbReference>
<dbReference type="GO" id="GO:0000978">
    <property type="term" value="F:RNA polymerase II cis-regulatory region sequence-specific DNA binding"/>
    <property type="evidence" value="ECO:0007669"/>
    <property type="project" value="TreeGrafter"/>
</dbReference>
<feature type="compositionally biased region" description="Low complexity" evidence="18">
    <location>
        <begin position="192"/>
        <end position="202"/>
    </location>
</feature>
<comment type="function">
    <text evidence="1">May be involved in transcriptional regulation.</text>
</comment>
<keyword evidence="5" id="KW-0963">Cytoplasm</keyword>
<dbReference type="AlphaFoldDB" id="A0A667ZKK6"/>
<evidence type="ECO:0000256" key="6">
    <source>
        <dbReference type="ARBA" id="ARBA00022723"/>
    </source>
</evidence>
<comment type="subcellular location">
    <subcellularLocation>
        <location evidence="3">Cytoplasm</location>
    </subcellularLocation>
    <subcellularLocation>
        <location evidence="2 17">Nucleus</location>
    </subcellularLocation>
</comment>
<reference evidence="20" key="3">
    <citation type="submission" date="2025-09" db="UniProtKB">
        <authorList>
            <consortium name="Ensembl"/>
        </authorList>
    </citation>
    <scope>IDENTIFICATION</scope>
</reference>
<feature type="region of interest" description="Disordered" evidence="18">
    <location>
        <begin position="382"/>
        <end position="441"/>
    </location>
</feature>
<evidence type="ECO:0000256" key="4">
    <source>
        <dbReference type="ARBA" id="ARBA00005682"/>
    </source>
</evidence>
<reference evidence="20" key="1">
    <citation type="submission" date="2019-06" db="EMBL/GenBank/DDBJ databases">
        <authorList>
            <consortium name="Wellcome Sanger Institute Data Sharing"/>
        </authorList>
    </citation>
    <scope>NUCLEOTIDE SEQUENCE [LARGE SCALE GENOMIC DNA]</scope>
</reference>
<feature type="region of interest" description="Disordered" evidence="18">
    <location>
        <begin position="185"/>
        <end position="215"/>
    </location>
</feature>